<dbReference type="InterPro" id="IPR001750">
    <property type="entry name" value="ND/Mrp_TM"/>
</dbReference>
<evidence type="ECO:0000256" key="4">
    <source>
        <dbReference type="ARBA" id="ARBA00022640"/>
    </source>
</evidence>
<evidence type="ECO:0000259" key="18">
    <source>
        <dbReference type="Pfam" id="PF19530"/>
    </source>
</evidence>
<feature type="domain" description="NAD(P)H-quinone oxidoreductase subunit 2 N-terminal" evidence="18">
    <location>
        <begin position="18"/>
        <end position="117"/>
    </location>
</feature>
<dbReference type="Pfam" id="PF00361">
    <property type="entry name" value="Proton_antipo_M"/>
    <property type="match status" value="1"/>
</dbReference>
<dbReference type="AlphaFoldDB" id="A0A2H4NVG8"/>
<geneLocation type="chloroplast" evidence="19"/>
<proteinExistence type="inferred from homology"/>
<dbReference type="GO" id="GO:0042773">
    <property type="term" value="P:ATP synthesis coupled electron transport"/>
    <property type="evidence" value="ECO:0007669"/>
    <property type="project" value="InterPro"/>
</dbReference>
<dbReference type="EC" id="7.1.1.-" evidence="16"/>
<feature type="transmembrane region" description="Helical" evidence="16">
    <location>
        <begin position="126"/>
        <end position="143"/>
    </location>
</feature>
<evidence type="ECO:0000256" key="16">
    <source>
        <dbReference type="HAMAP-Rule" id="MF_00445"/>
    </source>
</evidence>
<comment type="function">
    <text evidence="16">NDH shuttles electrons from NAD(P)H:plastoquinone, via FMN and iron-sulfur (Fe-S) centers, to quinones in the photosynthetic chain and possibly in a chloroplast respiratory chain. The immediate electron acceptor for the enzyme in this species is believed to be plastoquinone. Couples the redox reaction to proton translocation, and thus conserves the redox energy in a proton gradient.</text>
</comment>
<evidence type="ECO:0000259" key="17">
    <source>
        <dbReference type="Pfam" id="PF00361"/>
    </source>
</evidence>
<feature type="transmembrane region" description="Helical" evidence="16">
    <location>
        <begin position="99"/>
        <end position="119"/>
    </location>
</feature>
<evidence type="ECO:0000256" key="13">
    <source>
        <dbReference type="ARBA" id="ARBA00023136"/>
    </source>
</evidence>
<comment type="similarity">
    <text evidence="16">Belongs to the complex I subunit 2 family.</text>
</comment>
<dbReference type="NCBIfam" id="NF002701">
    <property type="entry name" value="PRK02504.1"/>
    <property type="match status" value="1"/>
</dbReference>
<evidence type="ECO:0000256" key="14">
    <source>
        <dbReference type="ARBA" id="ARBA00047726"/>
    </source>
</evidence>
<evidence type="ECO:0000256" key="9">
    <source>
        <dbReference type="ARBA" id="ARBA00022967"/>
    </source>
</evidence>
<feature type="transmembrane region" description="Helical" evidence="16">
    <location>
        <begin position="323"/>
        <end position="342"/>
    </location>
</feature>
<dbReference type="GO" id="GO:0048038">
    <property type="term" value="F:quinone binding"/>
    <property type="evidence" value="ECO:0007669"/>
    <property type="project" value="UniProtKB-KW"/>
</dbReference>
<feature type="transmembrane region" description="Helical" evidence="16">
    <location>
        <begin position="59"/>
        <end position="79"/>
    </location>
</feature>
<evidence type="ECO:0000256" key="5">
    <source>
        <dbReference type="ARBA" id="ARBA00022692"/>
    </source>
</evidence>
<evidence type="ECO:0000256" key="10">
    <source>
        <dbReference type="ARBA" id="ARBA00022989"/>
    </source>
</evidence>
<keyword evidence="5 16" id="KW-0812">Transmembrane</keyword>
<keyword evidence="4 19" id="KW-0934">Plastid</keyword>
<organism evidence="19">
    <name type="scientific">Scottmoria integrifolia</name>
    <dbReference type="NCBI Taxonomy" id="372715"/>
    <lineage>
        <taxon>Eukaryota</taxon>
        <taxon>Viridiplantae</taxon>
        <taxon>Streptophyta</taxon>
        <taxon>Embryophyta</taxon>
        <taxon>Tracheophyta</taxon>
        <taxon>Spermatophyta</taxon>
        <taxon>Magnoliopsida</taxon>
        <taxon>eudicotyledons</taxon>
        <taxon>Gunneridae</taxon>
        <taxon>Pentapetalae</taxon>
        <taxon>asterids</taxon>
        <taxon>Ericales</taxon>
        <taxon>Lecythidaceae</taxon>
        <taxon>Scottmoria</taxon>
    </lineage>
</organism>
<keyword evidence="10 16" id="KW-1133">Transmembrane helix</keyword>
<dbReference type="InterPro" id="IPR010096">
    <property type="entry name" value="NADH-Q_OxRdtase_suN/2"/>
</dbReference>
<feature type="transmembrane region" description="Helical" evidence="16">
    <location>
        <begin position="223"/>
        <end position="244"/>
    </location>
</feature>
<reference evidence="19" key="1">
    <citation type="submission" date="2017-06" db="EMBL/GenBank/DDBJ databases">
        <title>The chloroplast genome of the Brazil nut (Bertholletia excelsa) and other 23 Lecythidaceae species: structure, genomic resources, and phylogenetics.</title>
        <authorList>
            <person name="Vargas O.M."/>
            <person name="Thomson A.M."/>
            <person name="Dick C.W."/>
        </authorList>
    </citation>
    <scope>NUCLEOTIDE SEQUENCE</scope>
</reference>
<evidence type="ECO:0000256" key="2">
    <source>
        <dbReference type="ARBA" id="ARBA00022448"/>
    </source>
</evidence>
<keyword evidence="11 16" id="KW-0520">NAD</keyword>
<dbReference type="GO" id="GO:0008137">
    <property type="term" value="F:NADH dehydrogenase (ubiquinone) activity"/>
    <property type="evidence" value="ECO:0007669"/>
    <property type="project" value="InterPro"/>
</dbReference>
<dbReference type="Pfam" id="PF19530">
    <property type="entry name" value="Ndh2_N"/>
    <property type="match status" value="1"/>
</dbReference>
<evidence type="ECO:0000256" key="7">
    <source>
        <dbReference type="ARBA" id="ARBA00022857"/>
    </source>
</evidence>
<gene>
    <name evidence="16 19" type="primary">ndhB</name>
</gene>
<dbReference type="GO" id="GO:0016655">
    <property type="term" value="F:oxidoreductase activity, acting on NAD(P)H, quinone or similar compound as acceptor"/>
    <property type="evidence" value="ECO:0007669"/>
    <property type="project" value="UniProtKB-UniRule"/>
</dbReference>
<dbReference type="HAMAP" id="MF_00445">
    <property type="entry name" value="NDH1_NuoN_1"/>
    <property type="match status" value="1"/>
</dbReference>
<keyword evidence="8 16" id="KW-0618">Plastoquinone</keyword>
<feature type="transmembrane region" description="Helical" evidence="16">
    <location>
        <begin position="24"/>
        <end position="47"/>
    </location>
</feature>
<feature type="transmembrane region" description="Helical" evidence="16">
    <location>
        <begin position="480"/>
        <end position="502"/>
    </location>
</feature>
<evidence type="ECO:0000313" key="19">
    <source>
        <dbReference type="EMBL" id="ATV97333.1"/>
    </source>
</evidence>
<name>A0A2H4NVG8_9ERIC</name>
<feature type="transmembrane region" description="Helical" evidence="16">
    <location>
        <begin position="296"/>
        <end position="316"/>
    </location>
</feature>
<evidence type="ECO:0000256" key="15">
    <source>
        <dbReference type="ARBA" id="ARBA00048026"/>
    </source>
</evidence>
<keyword evidence="7 16" id="KW-0521">NADP</keyword>
<evidence type="ECO:0000256" key="1">
    <source>
        <dbReference type="ARBA" id="ARBA00004141"/>
    </source>
</evidence>
<accession>A0A2H4NVG8</accession>
<feature type="transmembrane region" description="Helical" evidence="16">
    <location>
        <begin position="348"/>
        <end position="372"/>
    </location>
</feature>
<sequence>MIWHVQNENFILDSTRIFMKAFRLLLFDGSFIFPECILIFGLILLLMIDSTSDQKDIPWLYFISSTSLVMSITALLFRWREEPMISFSGNFQTNNFNEIFQFLILLCSTLCIPLSVEYVECTEMAITEFLLFVLTATLGGMFLCGANDLITIFVAPECFSLCSYLLSGYTKKDVRSNEATMKYLLMGGASSSILVHGFSWLYGSSGGEIELQEIVNGLINTQMYNSPGISIALIFITVGIGFKLSPAPSHQWTPDVYEGSPTPVVAFLSVTSKVAASALATRIFDIPFYFSSNEWHFLLEILAILSMILGNLIAITQTSMKRMLAYSSIGQIGYVIIGIIVGDSNDGYASMITYMLFYISMNLGTFACIVLFGLRTGTDNIRDYAGLYTKDPFLALSLALCLLSLGGLPPLAGFFGKLYLFWCGWQAGLYFLVLIGLLTSVVSIYYYLKIIKLLMTGRNQEITPYVRNYRRSPLRSNNSIELSMIVCVIASTIPGISMNPIISIAQDTLF</sequence>
<comment type="subcellular location">
    <subcellularLocation>
        <location evidence="1">Membrane</location>
        <topology evidence="1">Multi-pass membrane protein</topology>
    </subcellularLocation>
    <subcellularLocation>
        <location evidence="16">Plastid</location>
        <location evidence="16">Chloroplast thylakoid membrane</location>
        <topology evidence="16">Multi-pass membrane protein</topology>
    </subcellularLocation>
</comment>
<dbReference type="EMBL" id="MF359942">
    <property type="protein sequence ID" value="ATV97350.1"/>
    <property type="molecule type" value="Genomic_DNA"/>
</dbReference>
<keyword evidence="6 16" id="KW-0874">Quinone</keyword>
<evidence type="ECO:0000256" key="12">
    <source>
        <dbReference type="ARBA" id="ARBA00023078"/>
    </source>
</evidence>
<evidence type="ECO:0000256" key="6">
    <source>
        <dbReference type="ARBA" id="ARBA00022719"/>
    </source>
</evidence>
<feature type="transmembrane region" description="Helical" evidence="16">
    <location>
        <begin position="427"/>
        <end position="448"/>
    </location>
</feature>
<feature type="transmembrane region" description="Helical" evidence="16">
    <location>
        <begin position="393"/>
        <end position="415"/>
    </location>
</feature>
<evidence type="ECO:0000256" key="3">
    <source>
        <dbReference type="ARBA" id="ARBA00022528"/>
    </source>
</evidence>
<dbReference type="NCBIfam" id="TIGR01770">
    <property type="entry name" value="NDH_I_N"/>
    <property type="match status" value="1"/>
</dbReference>
<protein>
    <recommendedName>
        <fullName evidence="16">NAD(P)H-quinone oxidoreductase subunit 2, chloroplastic</fullName>
        <ecNumber evidence="16">7.1.1.-</ecNumber>
    </recommendedName>
    <alternativeName>
        <fullName evidence="16">NAD(P)H dehydrogenase, subunit 2</fullName>
    </alternativeName>
    <alternativeName>
        <fullName evidence="16">NADH-plastoquinone oxidoreductase subunit 2</fullName>
    </alternativeName>
</protein>
<dbReference type="GO" id="GO:0019684">
    <property type="term" value="P:photosynthesis, light reaction"/>
    <property type="evidence" value="ECO:0007669"/>
    <property type="project" value="UniProtKB-UniRule"/>
</dbReference>
<dbReference type="GO" id="GO:0009535">
    <property type="term" value="C:chloroplast thylakoid membrane"/>
    <property type="evidence" value="ECO:0007669"/>
    <property type="project" value="UniProtKB-SubCell"/>
</dbReference>
<comment type="subunit">
    <text evidence="16">NDH is composed of at least 16 different subunits, 5 of which are encoded in the nucleus.</text>
</comment>
<keyword evidence="9 16" id="KW-1278">Translocase</keyword>
<keyword evidence="13 16" id="KW-0472">Membrane</keyword>
<dbReference type="InterPro" id="IPR045693">
    <property type="entry name" value="Ndh2_N"/>
</dbReference>
<comment type="catalytic activity">
    <reaction evidence="15 16">
        <text>a plastoquinone + NADH + (n+1) H(+)(in) = a plastoquinol + NAD(+) + n H(+)(out)</text>
        <dbReference type="Rhea" id="RHEA:42608"/>
        <dbReference type="Rhea" id="RHEA-COMP:9561"/>
        <dbReference type="Rhea" id="RHEA-COMP:9562"/>
        <dbReference type="ChEBI" id="CHEBI:15378"/>
        <dbReference type="ChEBI" id="CHEBI:17757"/>
        <dbReference type="ChEBI" id="CHEBI:57540"/>
        <dbReference type="ChEBI" id="CHEBI:57945"/>
        <dbReference type="ChEBI" id="CHEBI:62192"/>
    </reaction>
</comment>
<dbReference type="EMBL" id="MF359942">
    <property type="protein sequence ID" value="ATV97333.1"/>
    <property type="molecule type" value="Genomic_DNA"/>
</dbReference>
<evidence type="ECO:0000256" key="11">
    <source>
        <dbReference type="ARBA" id="ARBA00023027"/>
    </source>
</evidence>
<feature type="domain" description="NADH:quinone oxidoreductase/Mrp antiporter transmembrane" evidence="17">
    <location>
        <begin position="146"/>
        <end position="442"/>
    </location>
</feature>
<keyword evidence="12 16" id="KW-0793">Thylakoid</keyword>
<keyword evidence="2 16" id="KW-0813">Transport</keyword>
<keyword evidence="3 19" id="KW-0150">Chloroplast</keyword>
<comment type="catalytic activity">
    <reaction evidence="14 16">
        <text>a plastoquinone + NADPH + (n+1) H(+)(in) = a plastoquinol + NADP(+) + n H(+)(out)</text>
        <dbReference type="Rhea" id="RHEA:42612"/>
        <dbReference type="Rhea" id="RHEA-COMP:9561"/>
        <dbReference type="Rhea" id="RHEA-COMP:9562"/>
        <dbReference type="ChEBI" id="CHEBI:15378"/>
        <dbReference type="ChEBI" id="CHEBI:17757"/>
        <dbReference type="ChEBI" id="CHEBI:57783"/>
        <dbReference type="ChEBI" id="CHEBI:58349"/>
        <dbReference type="ChEBI" id="CHEBI:62192"/>
    </reaction>
</comment>
<dbReference type="PRINTS" id="PR01434">
    <property type="entry name" value="NADHDHGNASE5"/>
</dbReference>
<dbReference type="PANTHER" id="PTHR22773">
    <property type="entry name" value="NADH DEHYDROGENASE"/>
    <property type="match status" value="1"/>
</dbReference>
<evidence type="ECO:0000256" key="8">
    <source>
        <dbReference type="ARBA" id="ARBA00022957"/>
    </source>
</evidence>